<organism evidence="1 2">
    <name type="scientific">Rhododendron molle</name>
    <name type="common">Chinese azalea</name>
    <name type="synonym">Azalea mollis</name>
    <dbReference type="NCBI Taxonomy" id="49168"/>
    <lineage>
        <taxon>Eukaryota</taxon>
        <taxon>Viridiplantae</taxon>
        <taxon>Streptophyta</taxon>
        <taxon>Embryophyta</taxon>
        <taxon>Tracheophyta</taxon>
        <taxon>Spermatophyta</taxon>
        <taxon>Magnoliopsida</taxon>
        <taxon>eudicotyledons</taxon>
        <taxon>Gunneridae</taxon>
        <taxon>Pentapetalae</taxon>
        <taxon>asterids</taxon>
        <taxon>Ericales</taxon>
        <taxon>Ericaceae</taxon>
        <taxon>Ericoideae</taxon>
        <taxon>Rhodoreae</taxon>
        <taxon>Rhododendron</taxon>
    </lineage>
</organism>
<protein>
    <submittedName>
        <fullName evidence="1">Uncharacterized protein</fullName>
    </submittedName>
</protein>
<keyword evidence="2" id="KW-1185">Reference proteome</keyword>
<dbReference type="Proteomes" id="UP001062846">
    <property type="component" value="Chromosome 6"/>
</dbReference>
<dbReference type="EMBL" id="CM046393">
    <property type="protein sequence ID" value="KAI8549882.1"/>
    <property type="molecule type" value="Genomic_DNA"/>
</dbReference>
<comment type="caution">
    <text evidence="1">The sequence shown here is derived from an EMBL/GenBank/DDBJ whole genome shotgun (WGS) entry which is preliminary data.</text>
</comment>
<evidence type="ECO:0000313" key="1">
    <source>
        <dbReference type="EMBL" id="KAI8549882.1"/>
    </source>
</evidence>
<sequence>MVEAERPLSHSKLQINITSHLNYKYPLVFYMITITRIIINPSIVFHPIITRMTFLNHEEDPPNPPHKCRFLTSTIKEAFANCRSCHRRVPKTEEKEDSSSEMDDEQEVFVSEIQSRAMEAKSRRKASLNTESLNFVFSPEVGELFGTQNPVQMNEESELERDEFFSVGSSLSRCSSARSTEPFLSVKTNFSRCSSLSGLERGDFLQFDVHGEFWHGLDFQDLRRRSIIQEVCHCEGWPFGLCRKALLLPPLPKSPSESWLWRKKC</sequence>
<reference evidence="1" key="1">
    <citation type="submission" date="2022-02" db="EMBL/GenBank/DDBJ databases">
        <title>Plant Genome Project.</title>
        <authorList>
            <person name="Zhang R.-G."/>
        </authorList>
    </citation>
    <scope>NUCLEOTIDE SEQUENCE</scope>
    <source>
        <strain evidence="1">AT1</strain>
    </source>
</reference>
<name>A0ACC0NB79_RHOML</name>
<proteinExistence type="predicted"/>
<gene>
    <name evidence="1" type="ORF">RHMOL_Rhmol06G0059700</name>
</gene>
<accession>A0ACC0NB79</accession>
<evidence type="ECO:0000313" key="2">
    <source>
        <dbReference type="Proteomes" id="UP001062846"/>
    </source>
</evidence>